<dbReference type="GO" id="GO:0000287">
    <property type="term" value="F:magnesium ion binding"/>
    <property type="evidence" value="ECO:0007669"/>
    <property type="project" value="UniProtKB-UniRule"/>
</dbReference>
<dbReference type="PANTHER" id="PTHR23135">
    <property type="entry name" value="MUR LIGASE FAMILY MEMBER"/>
    <property type="match status" value="1"/>
</dbReference>
<dbReference type="GO" id="GO:0005524">
    <property type="term" value="F:ATP binding"/>
    <property type="evidence" value="ECO:0007669"/>
    <property type="project" value="UniProtKB-UniRule"/>
</dbReference>
<dbReference type="GO" id="GO:0008765">
    <property type="term" value="F:UDP-N-acetylmuramoylalanyl-D-glutamate-2,6-diaminopimelate ligase activity"/>
    <property type="evidence" value="ECO:0007669"/>
    <property type="project" value="UniProtKB-UniRule"/>
</dbReference>
<dbReference type="Gene3D" id="3.40.1390.10">
    <property type="entry name" value="MurE/MurF, N-terminal domain"/>
    <property type="match status" value="1"/>
</dbReference>
<keyword evidence="7" id="KW-0067">ATP-binding</keyword>
<dbReference type="SUPFAM" id="SSF53244">
    <property type="entry name" value="MurD-like peptide ligases, peptide-binding domain"/>
    <property type="match status" value="1"/>
</dbReference>
<dbReference type="InterPro" id="IPR013221">
    <property type="entry name" value="Mur_ligase_cen"/>
</dbReference>
<accession>A0A964E1X2</accession>
<feature type="binding site" evidence="7">
    <location>
        <begin position="165"/>
        <end position="166"/>
    </location>
    <ligand>
        <name>UDP-N-acetyl-alpha-D-muramoyl-L-alanyl-D-glutamate</name>
        <dbReference type="ChEBI" id="CHEBI:83900"/>
    </ligand>
</feature>
<dbReference type="GO" id="GO:0009252">
    <property type="term" value="P:peptidoglycan biosynthetic process"/>
    <property type="evidence" value="ECO:0007669"/>
    <property type="project" value="UniProtKB-UniRule"/>
</dbReference>
<feature type="binding site" evidence="7">
    <location>
        <position position="42"/>
    </location>
    <ligand>
        <name>UDP-N-acetyl-alpha-D-muramoyl-L-alanyl-D-glutamate</name>
        <dbReference type="ChEBI" id="CHEBI:83900"/>
    </ligand>
</feature>
<organism evidence="12 13">
    <name type="scientific">Acidisoma cellulosilyticum</name>
    <dbReference type="NCBI Taxonomy" id="2802395"/>
    <lineage>
        <taxon>Bacteria</taxon>
        <taxon>Pseudomonadati</taxon>
        <taxon>Pseudomonadota</taxon>
        <taxon>Alphaproteobacteria</taxon>
        <taxon>Acetobacterales</taxon>
        <taxon>Acidocellaceae</taxon>
        <taxon>Acidisoma</taxon>
    </lineage>
</organism>
<evidence type="ECO:0000256" key="8">
    <source>
        <dbReference type="RuleBase" id="RU004135"/>
    </source>
</evidence>
<dbReference type="SUPFAM" id="SSF53623">
    <property type="entry name" value="MurD-like peptide ligases, catalytic domain"/>
    <property type="match status" value="1"/>
</dbReference>
<comment type="subcellular location">
    <subcellularLocation>
        <location evidence="7 8">Cytoplasm</location>
    </subcellularLocation>
</comment>
<dbReference type="AlphaFoldDB" id="A0A964E1X2"/>
<dbReference type="SUPFAM" id="SSF63418">
    <property type="entry name" value="MurE/MurF N-terminal domain"/>
    <property type="match status" value="1"/>
</dbReference>
<dbReference type="InterPro" id="IPR036615">
    <property type="entry name" value="Mur_ligase_C_dom_sf"/>
</dbReference>
<protein>
    <recommendedName>
        <fullName evidence="7">UDP-N-acetylmuramoyl-L-alanyl-D-glutamate--2,6-diaminopimelate ligase</fullName>
        <ecNumber evidence="7">6.3.2.13</ecNumber>
    </recommendedName>
    <alternativeName>
        <fullName evidence="7">Meso-A2pm-adding enzyme</fullName>
    </alternativeName>
    <alternativeName>
        <fullName evidence="7">Meso-diaminopimelate-adding enzyme</fullName>
    </alternativeName>
    <alternativeName>
        <fullName evidence="7">UDP-MurNAc-L-Ala-D-Glu:meso-diaminopimelate ligase</fullName>
    </alternativeName>
    <alternativeName>
        <fullName evidence="7">UDP-MurNAc-tripeptide synthetase</fullName>
    </alternativeName>
    <alternativeName>
        <fullName evidence="7">UDP-N-acetylmuramyl-tripeptide synthetase</fullName>
    </alternativeName>
</protein>
<dbReference type="NCBIfam" id="TIGR01085">
    <property type="entry name" value="murE"/>
    <property type="match status" value="1"/>
</dbReference>
<reference evidence="12 13" key="1">
    <citation type="journal article" date="2021" name="Microorganisms">
        <title>Acidisoma silvae sp. nov. and Acidisomacellulosilytica sp. nov., Two Acidophilic Bacteria Isolated from Decaying Wood, Hydrolyzing Cellulose and Producing Poly-3-hydroxybutyrate.</title>
        <authorList>
            <person name="Mieszkin S."/>
            <person name="Pouder E."/>
            <person name="Uroz S."/>
            <person name="Simon-Colin C."/>
            <person name="Alain K."/>
        </authorList>
    </citation>
    <scope>NUCLEOTIDE SEQUENCE [LARGE SCALE GENOMIC DNA]</scope>
    <source>
        <strain evidence="12 13">HW T5.17</strain>
    </source>
</reference>
<keyword evidence="5 7" id="KW-0131">Cell cycle</keyword>
<evidence type="ECO:0000256" key="3">
    <source>
        <dbReference type="ARBA" id="ARBA00022960"/>
    </source>
</evidence>
<evidence type="ECO:0000256" key="5">
    <source>
        <dbReference type="ARBA" id="ARBA00023306"/>
    </source>
</evidence>
<dbReference type="GO" id="GO:0051301">
    <property type="term" value="P:cell division"/>
    <property type="evidence" value="ECO:0007669"/>
    <property type="project" value="UniProtKB-KW"/>
</dbReference>
<comment type="cofactor">
    <cofactor evidence="7">
        <name>Mg(2+)</name>
        <dbReference type="ChEBI" id="CHEBI:18420"/>
    </cofactor>
</comment>
<dbReference type="InterPro" id="IPR005761">
    <property type="entry name" value="UDP-N-AcMur-Glu-dNH2Pim_ligase"/>
</dbReference>
<dbReference type="HAMAP" id="MF_00208">
    <property type="entry name" value="MurE"/>
    <property type="match status" value="1"/>
</dbReference>
<dbReference type="InterPro" id="IPR035911">
    <property type="entry name" value="MurE/MurF_N"/>
</dbReference>
<dbReference type="GO" id="GO:0008360">
    <property type="term" value="P:regulation of cell shape"/>
    <property type="evidence" value="ECO:0007669"/>
    <property type="project" value="UniProtKB-KW"/>
</dbReference>
<dbReference type="Proteomes" id="UP000721844">
    <property type="component" value="Unassembled WGS sequence"/>
</dbReference>
<dbReference type="InterPro" id="IPR000713">
    <property type="entry name" value="Mur_ligase_N"/>
</dbReference>
<evidence type="ECO:0000313" key="13">
    <source>
        <dbReference type="Proteomes" id="UP000721844"/>
    </source>
</evidence>
<gene>
    <name evidence="7" type="primary">murE</name>
    <name evidence="12" type="ORF">ACELLULO517_01060</name>
</gene>
<keyword evidence="7 12" id="KW-0436">Ligase</keyword>
<feature type="binding site" evidence="7">
    <location>
        <begin position="420"/>
        <end position="423"/>
    </location>
    <ligand>
        <name>meso-2,6-diaminopimelate</name>
        <dbReference type="ChEBI" id="CHEBI:57791"/>
    </ligand>
</feature>
<comment type="catalytic activity">
    <reaction evidence="7">
        <text>UDP-N-acetyl-alpha-D-muramoyl-L-alanyl-D-glutamate + meso-2,6-diaminopimelate + ATP = UDP-N-acetyl-alpha-D-muramoyl-L-alanyl-gamma-D-glutamyl-meso-2,6-diaminopimelate + ADP + phosphate + H(+)</text>
        <dbReference type="Rhea" id="RHEA:23676"/>
        <dbReference type="ChEBI" id="CHEBI:15378"/>
        <dbReference type="ChEBI" id="CHEBI:30616"/>
        <dbReference type="ChEBI" id="CHEBI:43474"/>
        <dbReference type="ChEBI" id="CHEBI:57791"/>
        <dbReference type="ChEBI" id="CHEBI:83900"/>
        <dbReference type="ChEBI" id="CHEBI:83905"/>
        <dbReference type="ChEBI" id="CHEBI:456216"/>
        <dbReference type="EC" id="6.3.2.13"/>
    </reaction>
</comment>
<feature type="short sequence motif" description="Meso-diaminopimelate recognition motif" evidence="7">
    <location>
        <begin position="420"/>
        <end position="423"/>
    </location>
</feature>
<evidence type="ECO:0000256" key="7">
    <source>
        <dbReference type="HAMAP-Rule" id="MF_00208"/>
    </source>
</evidence>
<comment type="similarity">
    <text evidence="1 7">Belongs to the MurCDEF family. MurE subfamily.</text>
</comment>
<keyword evidence="6 7" id="KW-0961">Cell wall biogenesis/degradation</keyword>
<dbReference type="EC" id="6.3.2.13" evidence="7"/>
<feature type="binding site" evidence="7">
    <location>
        <position position="200"/>
    </location>
    <ligand>
        <name>UDP-N-acetyl-alpha-D-muramoyl-L-alanyl-D-glutamate</name>
        <dbReference type="ChEBI" id="CHEBI:83900"/>
    </ligand>
</feature>
<dbReference type="Gene3D" id="3.40.1190.10">
    <property type="entry name" value="Mur-like, catalytic domain"/>
    <property type="match status" value="1"/>
</dbReference>
<dbReference type="InterPro" id="IPR036565">
    <property type="entry name" value="Mur-like_cat_sf"/>
</dbReference>
<keyword evidence="2 7" id="KW-0132">Cell division</keyword>
<sequence length="499" mass="51855">MRLIDLMQGAYAQGALRPTRSLAANAPSGSSGVEVAGITANSQDVGPGFIFAALPGQTRDGRDYIADAVAQGAAAILAPPGTHWPAGVPPRPVIFDAQPRRRLAIMAASLAGTQPHRIAAVTGTNGKTSTADFLRQLWTFGGHPAASLGTLGLVAPGFPQGAGLTTPDPVSIANTMAALARAGIQHAAVEASSHGLDQFRLDGLRLSAAAFTNLTRDHLDYHGSMEAYRAAKLRLFTEILPQGAPVVAAMTLDEESRSQLAYVAVQRGLNYGTVGEGGSLIQLHRATPEPDGQRLDLSVGGRRFEVKLALPGRFQADNALLAAAIILLLGDTAVFDRLPLLVGVRGRMELAATLPNGAAVYVDYAHTPDAISRVLSALRPHTTGNLAIVFGAGGDRDRGKRPLMAEAARLGADHVIVTDDNPRTENAATIRAEVMTGAPDAIEVGGREAAIAAGLALLGPGDVMVVAGKGHEQGQILGREVLPFDDVDVVRRLVGGRPV</sequence>
<feature type="binding site" evidence="7">
    <location>
        <position position="472"/>
    </location>
    <ligand>
        <name>meso-2,6-diaminopimelate</name>
        <dbReference type="ChEBI" id="CHEBI:57791"/>
    </ligand>
</feature>
<dbReference type="GO" id="GO:0005737">
    <property type="term" value="C:cytoplasm"/>
    <property type="evidence" value="ECO:0007669"/>
    <property type="project" value="UniProtKB-SubCell"/>
</dbReference>
<dbReference type="Pfam" id="PF02875">
    <property type="entry name" value="Mur_ligase_C"/>
    <property type="match status" value="1"/>
</dbReference>
<evidence type="ECO:0000259" key="9">
    <source>
        <dbReference type="Pfam" id="PF01225"/>
    </source>
</evidence>
<comment type="caution">
    <text evidence="12">The sequence shown here is derived from an EMBL/GenBank/DDBJ whole genome shotgun (WGS) entry which is preliminary data.</text>
</comment>
<dbReference type="InterPro" id="IPR004101">
    <property type="entry name" value="Mur_ligase_C"/>
</dbReference>
<feature type="modified residue" description="N6-carboxylysine" evidence="7">
    <location>
        <position position="232"/>
    </location>
</feature>
<comment type="function">
    <text evidence="7">Catalyzes the addition of meso-diaminopimelic acid to the nucleotide precursor UDP-N-acetylmuramoyl-L-alanyl-D-glutamate (UMAG) in the biosynthesis of bacterial cell-wall peptidoglycan.</text>
</comment>
<evidence type="ECO:0000256" key="6">
    <source>
        <dbReference type="ARBA" id="ARBA00023316"/>
    </source>
</evidence>
<feature type="binding site" evidence="7">
    <location>
        <position position="396"/>
    </location>
    <ligand>
        <name>meso-2,6-diaminopimelate</name>
        <dbReference type="ChEBI" id="CHEBI:57791"/>
    </ligand>
</feature>
<feature type="domain" description="Mur ligase N-terminal catalytic" evidence="9">
    <location>
        <begin position="35"/>
        <end position="100"/>
    </location>
</feature>
<feature type="domain" description="Mur ligase central" evidence="11">
    <location>
        <begin position="121"/>
        <end position="325"/>
    </location>
</feature>
<keyword evidence="13" id="KW-1185">Reference proteome</keyword>
<evidence type="ECO:0000256" key="4">
    <source>
        <dbReference type="ARBA" id="ARBA00022984"/>
    </source>
</evidence>
<evidence type="ECO:0000259" key="10">
    <source>
        <dbReference type="Pfam" id="PF02875"/>
    </source>
</evidence>
<keyword evidence="7" id="KW-0547">Nucleotide-binding</keyword>
<evidence type="ECO:0000259" key="11">
    <source>
        <dbReference type="Pfam" id="PF08245"/>
    </source>
</evidence>
<comment type="PTM">
    <text evidence="7">Carboxylation is probably crucial for Mg(2+) binding and, consequently, for the gamma-phosphate positioning of ATP.</text>
</comment>
<keyword evidence="3 7" id="KW-0133">Cell shape</keyword>
<dbReference type="GO" id="GO:0071555">
    <property type="term" value="P:cell wall organization"/>
    <property type="evidence" value="ECO:0007669"/>
    <property type="project" value="UniProtKB-KW"/>
</dbReference>
<dbReference type="Pfam" id="PF08245">
    <property type="entry name" value="Mur_ligase_M"/>
    <property type="match status" value="1"/>
</dbReference>
<dbReference type="Pfam" id="PF01225">
    <property type="entry name" value="Mur_ligase"/>
    <property type="match status" value="1"/>
</dbReference>
<feature type="binding site" evidence="7">
    <location>
        <position position="192"/>
    </location>
    <ligand>
        <name>UDP-N-acetyl-alpha-D-muramoyl-L-alanyl-D-glutamate</name>
        <dbReference type="ChEBI" id="CHEBI:83900"/>
    </ligand>
</feature>
<comment type="pathway">
    <text evidence="7 8">Cell wall biogenesis; peptidoglycan biosynthesis.</text>
</comment>
<keyword evidence="4 7" id="KW-0573">Peptidoglycan synthesis</keyword>
<feature type="binding site" evidence="7">
    <location>
        <begin position="123"/>
        <end position="129"/>
    </location>
    <ligand>
        <name>ATP</name>
        <dbReference type="ChEBI" id="CHEBI:30616"/>
    </ligand>
</feature>
<keyword evidence="7" id="KW-0460">Magnesium</keyword>
<dbReference type="NCBIfam" id="NF001124">
    <property type="entry name" value="PRK00139.1-2"/>
    <property type="match status" value="1"/>
</dbReference>
<feature type="binding site" evidence="7">
    <location>
        <position position="198"/>
    </location>
    <ligand>
        <name>UDP-N-acetyl-alpha-D-muramoyl-L-alanyl-D-glutamate</name>
        <dbReference type="ChEBI" id="CHEBI:83900"/>
    </ligand>
</feature>
<feature type="binding site" evidence="7">
    <location>
        <position position="468"/>
    </location>
    <ligand>
        <name>meso-2,6-diaminopimelate</name>
        <dbReference type="ChEBI" id="CHEBI:57791"/>
    </ligand>
</feature>
<keyword evidence="7" id="KW-0963">Cytoplasm</keyword>
<evidence type="ECO:0000256" key="1">
    <source>
        <dbReference type="ARBA" id="ARBA00005898"/>
    </source>
</evidence>
<dbReference type="Gene3D" id="3.90.190.20">
    <property type="entry name" value="Mur ligase, C-terminal domain"/>
    <property type="match status" value="1"/>
</dbReference>
<evidence type="ECO:0000256" key="2">
    <source>
        <dbReference type="ARBA" id="ARBA00022618"/>
    </source>
</evidence>
<name>A0A964E1X2_9PROT</name>
<proteinExistence type="inferred from homology"/>
<evidence type="ECO:0000313" key="12">
    <source>
        <dbReference type="EMBL" id="MCB8878806.1"/>
    </source>
</evidence>
<dbReference type="PANTHER" id="PTHR23135:SF4">
    <property type="entry name" value="UDP-N-ACETYLMURAMOYL-L-ALANYL-D-GLUTAMATE--2,6-DIAMINOPIMELATE LIGASE MURE HOMOLOG, CHLOROPLASTIC"/>
    <property type="match status" value="1"/>
</dbReference>
<feature type="domain" description="Mur ligase C-terminal" evidence="10">
    <location>
        <begin position="346"/>
        <end position="470"/>
    </location>
</feature>
<dbReference type="EMBL" id="JAESVA010000001">
    <property type="protein sequence ID" value="MCB8878806.1"/>
    <property type="molecule type" value="Genomic_DNA"/>
</dbReference>
<comment type="caution">
    <text evidence="7">Lacks conserved residue(s) required for the propagation of feature annotation.</text>
</comment>